<dbReference type="PANTHER" id="PTHR12302:SF2">
    <property type="entry name" value="STAPHYLOCOCCAL NUCLEASE DOMAIN-CONTAINING PROTEIN 1"/>
    <property type="match status" value="1"/>
</dbReference>
<feature type="domain" description="TNase-like" evidence="7">
    <location>
        <begin position="201"/>
        <end position="375"/>
    </location>
</feature>
<dbReference type="Gene3D" id="2.40.50.90">
    <property type="match status" value="5"/>
</dbReference>
<organism evidence="8 9">
    <name type="scientific">Dioszegia hungarica</name>
    <dbReference type="NCBI Taxonomy" id="4972"/>
    <lineage>
        <taxon>Eukaryota</taxon>
        <taxon>Fungi</taxon>
        <taxon>Dikarya</taxon>
        <taxon>Basidiomycota</taxon>
        <taxon>Agaricomycotina</taxon>
        <taxon>Tremellomycetes</taxon>
        <taxon>Tremellales</taxon>
        <taxon>Bulleribasidiaceae</taxon>
        <taxon>Dioszegia</taxon>
    </lineage>
</organism>
<evidence type="ECO:0000256" key="3">
    <source>
        <dbReference type="ARBA" id="ARBA00022737"/>
    </source>
</evidence>
<reference evidence="8" key="1">
    <citation type="journal article" date="2022" name="G3 (Bethesda)">
        <title>High quality genome of the basidiomycete yeast Dioszegia hungarica PDD-24b-2 isolated from cloud water.</title>
        <authorList>
            <person name="Jarrige D."/>
            <person name="Haridas S."/>
            <person name="Bleykasten-Grosshans C."/>
            <person name="Joly M."/>
            <person name="Nadalig T."/>
            <person name="Sancelme M."/>
            <person name="Vuilleumier S."/>
            <person name="Grigoriev I.V."/>
            <person name="Amato P."/>
            <person name="Bringel F."/>
        </authorList>
    </citation>
    <scope>NUCLEOTIDE SEQUENCE</scope>
    <source>
        <strain evidence="8">PDD-24b-2</strain>
    </source>
</reference>
<evidence type="ECO:0008006" key="10">
    <source>
        <dbReference type="Google" id="ProtNLM"/>
    </source>
</evidence>
<feature type="domain" description="TNase-like" evidence="7">
    <location>
        <begin position="574"/>
        <end position="707"/>
    </location>
</feature>
<keyword evidence="2 4" id="KW-0963">Cytoplasm</keyword>
<dbReference type="GO" id="GO:0031332">
    <property type="term" value="C:RNAi effector complex"/>
    <property type="evidence" value="ECO:0007669"/>
    <property type="project" value="InterPro"/>
</dbReference>
<protein>
    <recommendedName>
        <fullName evidence="10">Transcription factor</fullName>
    </recommendedName>
</protein>
<sequence>MANRVVSPCSLAFEAKANVPDPVLSGDTVIVRSKEMPEKGKPLKERSLHIAGLSAPRMGSTAREDEAFAFSSREFLRTLLVGKEVAFNITHSLPANGPGGDREFATLYIAPASPGGPPQDVSMLIVSNGWARVREGVGEGEEAVRRLGEAEAKRREMLRNAEGQAKAEGRGLWDEQPETQRTVSFQMPADPHAFIAEYKDQEVDALVEQVRDGTQYRVRLLLDEHHHQFINLTVAGAKSPKASGAREGDQSAEPWGEEARSFAEVRLLQRPIKVRLLSAPVSLGASSLPAPAASSTTKTNGSGMPALPTAGGGGGGVIIGTVIHPNGNIAEFLCSAGLAKVIDWHAGLLAAHGGLDRIRAAEKSAKDKRLGLWENTAPTTNGRSAAQAGSAGAVADAAPATNKGQSFDATVVRIWGSDQLSLLAKGEDAERRVQLASVRGPRGAGAREAYWANEAKEYLRKRLIGKTVHVLIDYVKPKDGEYEERECVTITYGTQNTNISEQLIEKGLATVLRHKRDDEDRSMELDKLIVAEQAAVAETRGLHSTKEVSLPRIVDASENGSRASQYLPSWKRAGRHAAVVDFVASGSRFKLYMPKENTKITFVLAGIRAPRVARAGTTEKSEPYGPEAYKFASRYMQRDVEIAFDSTDKQGGFIGALYVGGVNLAVELVKNGLVNVHTYSAEALPFGRELISAEEEAKKAQKNIWSNYTGEEAAPAAETATGTALAPEYLDVYVSAVRDSDPFGFSVQVLDDNSVAALEKLMSDFALHHRQATSTAPKDFSPRTGDLVSAKFSEDNQWYRAKVKKSSNLKKEALLYFIDYGNEETLPFARIRPLDTKFKSLPGQAREARLSFVKLVPRSNEYGPEAWRRFGSLTEGRKLIANVDQKEGGLLHLRLIDPSDPNAADDPMACINADLVREGLATLDKTLKYVKAYPQVERKMVDATEGAKRDRLGIFEFGDVSED</sequence>
<accession>A0AA38HG97</accession>
<dbReference type="InterPro" id="IPR035437">
    <property type="entry name" value="SNase_OB-fold_sf"/>
</dbReference>
<dbReference type="GO" id="GO:0005634">
    <property type="term" value="C:nucleus"/>
    <property type="evidence" value="ECO:0007669"/>
    <property type="project" value="TreeGrafter"/>
</dbReference>
<dbReference type="GO" id="GO:0004518">
    <property type="term" value="F:nuclease activity"/>
    <property type="evidence" value="ECO:0007669"/>
    <property type="project" value="TreeGrafter"/>
</dbReference>
<name>A0AA38HG97_9TREE</name>
<keyword evidence="9" id="KW-1185">Reference proteome</keyword>
<evidence type="ECO:0000256" key="4">
    <source>
        <dbReference type="PIRNR" id="PIRNR017179"/>
    </source>
</evidence>
<dbReference type="GO" id="GO:0031047">
    <property type="term" value="P:regulatory ncRNA-mediated gene silencing"/>
    <property type="evidence" value="ECO:0007669"/>
    <property type="project" value="UniProtKB-UniRule"/>
</dbReference>
<dbReference type="InterPro" id="IPR016685">
    <property type="entry name" value="Silence_cplx_Nase-comp_TudorSN"/>
</dbReference>
<evidence type="ECO:0000256" key="5">
    <source>
        <dbReference type="SAM" id="MobiDB-lite"/>
    </source>
</evidence>
<feature type="domain" description="TNase-like" evidence="7">
    <location>
        <begin position="23"/>
        <end position="175"/>
    </location>
</feature>
<dbReference type="Proteomes" id="UP001164286">
    <property type="component" value="Unassembled WGS sequence"/>
</dbReference>
<dbReference type="GO" id="GO:0005829">
    <property type="term" value="C:cytosol"/>
    <property type="evidence" value="ECO:0007669"/>
    <property type="project" value="UniProtKB-UniRule"/>
</dbReference>
<dbReference type="RefSeq" id="XP_052948111.1">
    <property type="nucleotide sequence ID" value="XM_053089354.1"/>
</dbReference>
<evidence type="ECO:0000256" key="2">
    <source>
        <dbReference type="ARBA" id="ARBA00022490"/>
    </source>
</evidence>
<feature type="domain" description="Tudor" evidence="6">
    <location>
        <begin position="781"/>
        <end position="841"/>
    </location>
</feature>
<dbReference type="Pfam" id="PF00565">
    <property type="entry name" value="SNase"/>
    <property type="match status" value="4"/>
</dbReference>
<evidence type="ECO:0000256" key="1">
    <source>
        <dbReference type="ARBA" id="ARBA00004496"/>
    </source>
</evidence>
<dbReference type="PANTHER" id="PTHR12302">
    <property type="entry name" value="EBNA2 BINDING PROTEIN P100"/>
    <property type="match status" value="1"/>
</dbReference>
<dbReference type="FunFam" id="2.30.30.140:FF:000018">
    <property type="entry name" value="Serine/threonine-protein kinase 31"/>
    <property type="match status" value="1"/>
</dbReference>
<dbReference type="GO" id="GO:0003723">
    <property type="term" value="F:RNA binding"/>
    <property type="evidence" value="ECO:0007669"/>
    <property type="project" value="UniProtKB-UniRule"/>
</dbReference>
<feature type="region of interest" description="Disordered" evidence="5">
    <location>
        <begin position="287"/>
        <end position="306"/>
    </location>
</feature>
<gene>
    <name evidence="8" type="ORF">MKK02DRAFT_36124</name>
</gene>
<keyword evidence="3" id="KW-0677">Repeat</keyword>
<dbReference type="EMBL" id="JAKWFO010000003">
    <property type="protein sequence ID" value="KAI9638334.1"/>
    <property type="molecule type" value="Genomic_DNA"/>
</dbReference>
<dbReference type="SUPFAM" id="SSF50199">
    <property type="entry name" value="Staphylococcal nuclease"/>
    <property type="match status" value="5"/>
</dbReference>
<evidence type="ECO:0000259" key="7">
    <source>
        <dbReference type="PROSITE" id="PS50830"/>
    </source>
</evidence>
<dbReference type="Gene3D" id="2.30.30.140">
    <property type="match status" value="1"/>
</dbReference>
<feature type="domain" description="TNase-like" evidence="7">
    <location>
        <begin position="405"/>
        <end position="545"/>
    </location>
</feature>
<dbReference type="Pfam" id="PF00567">
    <property type="entry name" value="TUDOR"/>
    <property type="match status" value="1"/>
</dbReference>
<evidence type="ECO:0000259" key="6">
    <source>
        <dbReference type="PROSITE" id="PS50304"/>
    </source>
</evidence>
<evidence type="ECO:0000313" key="9">
    <source>
        <dbReference type="Proteomes" id="UP001164286"/>
    </source>
</evidence>
<comment type="subcellular location">
    <subcellularLocation>
        <location evidence="1 4">Cytoplasm</location>
    </subcellularLocation>
</comment>
<proteinExistence type="predicted"/>
<dbReference type="InterPro" id="IPR016071">
    <property type="entry name" value="Staphylococal_nuclease_OB-fold"/>
</dbReference>
<dbReference type="AlphaFoldDB" id="A0AA38HG97"/>
<dbReference type="PROSITE" id="PS50304">
    <property type="entry name" value="TUDOR"/>
    <property type="match status" value="1"/>
</dbReference>
<dbReference type="SMART" id="SM00333">
    <property type="entry name" value="TUDOR"/>
    <property type="match status" value="1"/>
</dbReference>
<dbReference type="SUPFAM" id="SSF63748">
    <property type="entry name" value="Tudor/PWWP/MBT"/>
    <property type="match status" value="1"/>
</dbReference>
<dbReference type="SMART" id="SM00318">
    <property type="entry name" value="SNc"/>
    <property type="match status" value="4"/>
</dbReference>
<dbReference type="CDD" id="cd00175">
    <property type="entry name" value="SNc"/>
    <property type="match status" value="1"/>
</dbReference>
<dbReference type="PROSITE" id="PS50830">
    <property type="entry name" value="TNASE_3"/>
    <property type="match status" value="4"/>
</dbReference>
<comment type="caution">
    <text evidence="8">The sequence shown here is derived from an EMBL/GenBank/DDBJ whole genome shotgun (WGS) entry which is preliminary data.</text>
</comment>
<evidence type="ECO:0000313" key="8">
    <source>
        <dbReference type="EMBL" id="KAI9638334.1"/>
    </source>
</evidence>
<dbReference type="GO" id="GO:0006402">
    <property type="term" value="P:mRNA catabolic process"/>
    <property type="evidence" value="ECO:0007669"/>
    <property type="project" value="UniProtKB-UniRule"/>
</dbReference>
<dbReference type="InterPro" id="IPR002999">
    <property type="entry name" value="Tudor"/>
</dbReference>
<dbReference type="GeneID" id="77728559"/>
<dbReference type="PIRSF" id="PIRSF017179">
    <property type="entry name" value="RISC-Tudor-SN"/>
    <property type="match status" value="1"/>
</dbReference>